<dbReference type="Proteomes" id="UP000663829">
    <property type="component" value="Unassembled WGS sequence"/>
</dbReference>
<gene>
    <name evidence="3" type="ORF">GPM918_LOCUS6566</name>
    <name evidence="4" type="ORF">SRO942_LOCUS6566</name>
</gene>
<dbReference type="Proteomes" id="UP000681722">
    <property type="component" value="Unassembled WGS sequence"/>
</dbReference>
<comment type="caution">
    <text evidence="3">The sequence shown here is derived from an EMBL/GenBank/DDBJ whole genome shotgun (WGS) entry which is preliminary data.</text>
</comment>
<dbReference type="EMBL" id="CAJNOQ010001015">
    <property type="protein sequence ID" value="CAF0860609.1"/>
    <property type="molecule type" value="Genomic_DNA"/>
</dbReference>
<feature type="region of interest" description="Disordered" evidence="1">
    <location>
        <begin position="257"/>
        <end position="291"/>
    </location>
</feature>
<evidence type="ECO:0000256" key="2">
    <source>
        <dbReference type="SAM" id="Phobius"/>
    </source>
</evidence>
<proteinExistence type="predicted"/>
<feature type="transmembrane region" description="Helical" evidence="2">
    <location>
        <begin position="61"/>
        <end position="83"/>
    </location>
</feature>
<name>A0A813X5T3_9BILA</name>
<reference evidence="3" key="1">
    <citation type="submission" date="2021-02" db="EMBL/GenBank/DDBJ databases">
        <authorList>
            <person name="Nowell W R."/>
        </authorList>
    </citation>
    <scope>NUCLEOTIDE SEQUENCE</scope>
</reference>
<evidence type="ECO:0000256" key="1">
    <source>
        <dbReference type="SAM" id="MobiDB-lite"/>
    </source>
</evidence>
<evidence type="ECO:0000313" key="5">
    <source>
        <dbReference type="Proteomes" id="UP000663829"/>
    </source>
</evidence>
<evidence type="ECO:0000313" key="4">
    <source>
        <dbReference type="EMBL" id="CAF3648274.1"/>
    </source>
</evidence>
<keyword evidence="5" id="KW-1185">Reference proteome</keyword>
<protein>
    <submittedName>
        <fullName evidence="3">Uncharacterized protein</fullName>
    </submittedName>
</protein>
<sequence>MKVTSKRVHIQKSKYRLVPPTVSYSNVLSLISSTGSRHRLRTFNNQIMNIQSSSAGSSSKVFGVAGACSLALGSLLFGSYWLGNKRASNNYRCSCDQQQSKKKSKRTNNNVNQSVSLTSTASSGYHSVSNTTNKQERQQHQSHCSCCPFNNNFSELNKANVEHYCDSLAQEILTAACETTRNVYPHLTRYLLFNSNNNNNQNKKSLRKKSLSCSPINRLRRIPTALVKRPTTTKNRHVSTTYHSNDVWQHYDMTDPKLTADDESEIEDEFNYDDSYEEMEDNKKSNSYSKT</sequence>
<accession>A0A813X5T3</accession>
<dbReference type="EMBL" id="CAJOBC010001015">
    <property type="protein sequence ID" value="CAF3648274.1"/>
    <property type="molecule type" value="Genomic_DNA"/>
</dbReference>
<feature type="compositionally biased region" description="Acidic residues" evidence="1">
    <location>
        <begin position="261"/>
        <end position="280"/>
    </location>
</feature>
<evidence type="ECO:0000313" key="3">
    <source>
        <dbReference type="EMBL" id="CAF0860609.1"/>
    </source>
</evidence>
<keyword evidence="2" id="KW-0472">Membrane</keyword>
<keyword evidence="2" id="KW-1133">Transmembrane helix</keyword>
<dbReference type="AlphaFoldDB" id="A0A813X5T3"/>
<keyword evidence="2" id="KW-0812">Transmembrane</keyword>
<organism evidence="3 5">
    <name type="scientific">Didymodactylos carnosus</name>
    <dbReference type="NCBI Taxonomy" id="1234261"/>
    <lineage>
        <taxon>Eukaryota</taxon>
        <taxon>Metazoa</taxon>
        <taxon>Spiralia</taxon>
        <taxon>Gnathifera</taxon>
        <taxon>Rotifera</taxon>
        <taxon>Eurotatoria</taxon>
        <taxon>Bdelloidea</taxon>
        <taxon>Philodinida</taxon>
        <taxon>Philodinidae</taxon>
        <taxon>Didymodactylos</taxon>
    </lineage>
</organism>